<reference evidence="1 2" key="1">
    <citation type="submission" date="2020-06" db="EMBL/GenBank/DDBJ databases">
        <authorList>
            <consortium name="Wellcome Sanger Institute Data Sharing"/>
        </authorList>
    </citation>
    <scope>NUCLEOTIDE SEQUENCE [LARGE SCALE GENOMIC DNA]</scope>
</reference>
<reference evidence="1" key="3">
    <citation type="submission" date="2025-09" db="UniProtKB">
        <authorList>
            <consortium name="Ensembl"/>
        </authorList>
    </citation>
    <scope>IDENTIFICATION</scope>
</reference>
<evidence type="ECO:0000313" key="1">
    <source>
        <dbReference type="Ensembl" id="ENSDCDP00010023771.1"/>
    </source>
</evidence>
<dbReference type="AlphaFoldDB" id="A0AAY4BU99"/>
<reference evidence="1" key="2">
    <citation type="submission" date="2025-08" db="UniProtKB">
        <authorList>
            <consortium name="Ensembl"/>
        </authorList>
    </citation>
    <scope>IDENTIFICATION</scope>
</reference>
<evidence type="ECO:0000313" key="2">
    <source>
        <dbReference type="Proteomes" id="UP000694580"/>
    </source>
</evidence>
<proteinExistence type="predicted"/>
<organism evidence="1 2">
    <name type="scientific">Denticeps clupeoides</name>
    <name type="common">denticle herring</name>
    <dbReference type="NCBI Taxonomy" id="299321"/>
    <lineage>
        <taxon>Eukaryota</taxon>
        <taxon>Metazoa</taxon>
        <taxon>Chordata</taxon>
        <taxon>Craniata</taxon>
        <taxon>Vertebrata</taxon>
        <taxon>Euteleostomi</taxon>
        <taxon>Actinopterygii</taxon>
        <taxon>Neopterygii</taxon>
        <taxon>Teleostei</taxon>
        <taxon>Clupei</taxon>
        <taxon>Clupeiformes</taxon>
        <taxon>Denticipitoidei</taxon>
        <taxon>Denticipitidae</taxon>
        <taxon>Denticeps</taxon>
    </lineage>
</organism>
<keyword evidence="2" id="KW-1185">Reference proteome</keyword>
<dbReference type="Ensembl" id="ENSDCDT00010029300.1">
    <property type="protein sequence ID" value="ENSDCDP00010023771.1"/>
    <property type="gene ID" value="ENSDCDG00010014990.1"/>
</dbReference>
<sequence>MTGFRIEIPGHDFCPSLTLSLPAPCVKTWIYAPLPSCCPRSVTSTAVLKSLVCSIEISVHSHQALRDIDNVSCDRLILAQQRLVATSLFPTWKTHKRFLCPRCLLEPMNSDLWSTLCITV</sequence>
<protein>
    <submittedName>
        <fullName evidence="1">Uncharacterized protein</fullName>
    </submittedName>
</protein>
<name>A0AAY4BU99_9TELE</name>
<dbReference type="Proteomes" id="UP000694580">
    <property type="component" value="Chromosome 7"/>
</dbReference>
<accession>A0AAY4BU99</accession>